<dbReference type="OrthoDB" id="10576196at2759"/>
<evidence type="ECO:0008006" key="3">
    <source>
        <dbReference type="Google" id="ProtNLM"/>
    </source>
</evidence>
<sequence>MNIHELFHKRHVAIPCCSCSPSMTFQRTRSAITNQEWNLLFDTVGVKCSNQIVVSNMHCICQFNASQTLSQHNIHPELENTILKLCCPTMKALEVLRQIRNTIYGHATKAFLTDSEYIQYKEDTEIAILEIAKLCNKEMEFLKRLDDLENRPLDEMIVKQKLSILLENINRESEIQKVNAYIEQDRENRERKRNTNIF</sequence>
<reference evidence="1 2" key="1">
    <citation type="submission" date="2020-06" db="EMBL/GenBank/DDBJ databases">
        <authorList>
            <person name="Li R."/>
            <person name="Bekaert M."/>
        </authorList>
    </citation>
    <scope>NUCLEOTIDE SEQUENCE [LARGE SCALE GENOMIC DNA]</scope>
    <source>
        <strain evidence="2">wild</strain>
    </source>
</reference>
<organism evidence="1 2">
    <name type="scientific">Mytilus coruscus</name>
    <name type="common">Sea mussel</name>
    <dbReference type="NCBI Taxonomy" id="42192"/>
    <lineage>
        <taxon>Eukaryota</taxon>
        <taxon>Metazoa</taxon>
        <taxon>Spiralia</taxon>
        <taxon>Lophotrochozoa</taxon>
        <taxon>Mollusca</taxon>
        <taxon>Bivalvia</taxon>
        <taxon>Autobranchia</taxon>
        <taxon>Pteriomorphia</taxon>
        <taxon>Mytilida</taxon>
        <taxon>Mytiloidea</taxon>
        <taxon>Mytilidae</taxon>
        <taxon>Mytilinae</taxon>
        <taxon>Mytilus</taxon>
    </lineage>
</organism>
<protein>
    <recommendedName>
        <fullName evidence="3">DZIP3-like HEPN domain-containing protein</fullName>
    </recommendedName>
</protein>
<dbReference type="EMBL" id="CACVKT020007423">
    <property type="protein sequence ID" value="CAC5407687.1"/>
    <property type="molecule type" value="Genomic_DNA"/>
</dbReference>
<evidence type="ECO:0000313" key="2">
    <source>
        <dbReference type="Proteomes" id="UP000507470"/>
    </source>
</evidence>
<keyword evidence="2" id="KW-1185">Reference proteome</keyword>
<proteinExistence type="predicted"/>
<gene>
    <name evidence="1" type="ORF">MCOR_41136</name>
</gene>
<dbReference type="AlphaFoldDB" id="A0A6J8DJ69"/>
<name>A0A6J8DJ69_MYTCO</name>
<accession>A0A6J8DJ69</accession>
<evidence type="ECO:0000313" key="1">
    <source>
        <dbReference type="EMBL" id="CAC5407687.1"/>
    </source>
</evidence>
<dbReference type="Proteomes" id="UP000507470">
    <property type="component" value="Unassembled WGS sequence"/>
</dbReference>